<evidence type="ECO:0000256" key="6">
    <source>
        <dbReference type="ARBA" id="ARBA00022664"/>
    </source>
</evidence>
<dbReference type="InterPro" id="IPR047575">
    <property type="entry name" value="Sm"/>
</dbReference>
<evidence type="ECO:0000313" key="16">
    <source>
        <dbReference type="Proteomes" id="UP001497600"/>
    </source>
</evidence>
<keyword evidence="10 13" id="KW-0508">mRNA splicing</keyword>
<proteinExistence type="inferred from homology"/>
<evidence type="ECO:0000256" key="10">
    <source>
        <dbReference type="ARBA" id="ARBA00023187"/>
    </source>
</evidence>
<comment type="similarity">
    <text evidence="3 13">Belongs to the snRNP Sm proteins family. SmF/LSm6 subfamily.</text>
</comment>
<evidence type="ECO:0000256" key="9">
    <source>
        <dbReference type="ARBA" id="ARBA00022884"/>
    </source>
</evidence>
<evidence type="ECO:0000256" key="4">
    <source>
        <dbReference type="ARBA" id="ARBA00022490"/>
    </source>
</evidence>
<dbReference type="PANTHER" id="PTHR11021:SF1">
    <property type="entry name" value="U6 SNRNA-ASSOCIATED SM-LIKE PROTEIN LSM6"/>
    <property type="match status" value="1"/>
</dbReference>
<evidence type="ECO:0000256" key="12">
    <source>
        <dbReference type="ARBA" id="ARBA00023274"/>
    </source>
</evidence>
<reference evidence="15 16" key="1">
    <citation type="submission" date="2024-01" db="EMBL/GenBank/DDBJ databases">
        <authorList>
            <consortium name="Genoscope - CEA"/>
            <person name="William W."/>
        </authorList>
    </citation>
    <scope>NUCLEOTIDE SEQUENCE [LARGE SCALE GENOMIC DNA]</scope>
    <source>
        <strain evidence="15 16">29B2s-10</strain>
    </source>
</reference>
<dbReference type="CDD" id="cd01726">
    <property type="entry name" value="LSm6"/>
    <property type="match status" value="1"/>
</dbReference>
<dbReference type="Proteomes" id="UP001497600">
    <property type="component" value="Chromosome D"/>
</dbReference>
<evidence type="ECO:0000256" key="13">
    <source>
        <dbReference type="PIRNR" id="PIRNR006609"/>
    </source>
</evidence>
<evidence type="ECO:0000256" key="1">
    <source>
        <dbReference type="ARBA" id="ARBA00004123"/>
    </source>
</evidence>
<keyword evidence="12 13" id="KW-0687">Ribonucleoprotein</keyword>
<dbReference type="SMART" id="SM00651">
    <property type="entry name" value="Sm"/>
    <property type="match status" value="1"/>
</dbReference>
<dbReference type="PROSITE" id="PS52002">
    <property type="entry name" value="SM"/>
    <property type="match status" value="1"/>
</dbReference>
<comment type="subcellular location">
    <subcellularLocation>
        <location evidence="2">Cytoplasm</location>
    </subcellularLocation>
    <subcellularLocation>
        <location evidence="1 13">Nucleus</location>
    </subcellularLocation>
</comment>
<keyword evidence="4" id="KW-0963">Cytoplasm</keyword>
<feature type="domain" description="Sm" evidence="14">
    <location>
        <begin position="12"/>
        <end position="82"/>
    </location>
</feature>
<keyword evidence="5" id="KW-0698">rRNA processing</keyword>
<evidence type="ECO:0000313" key="15">
    <source>
        <dbReference type="EMBL" id="CAK7904112.1"/>
    </source>
</evidence>
<evidence type="ECO:0000256" key="7">
    <source>
        <dbReference type="ARBA" id="ARBA00022694"/>
    </source>
</evidence>
<dbReference type="Gene3D" id="2.30.30.100">
    <property type="match status" value="1"/>
</dbReference>
<dbReference type="InterPro" id="IPR001163">
    <property type="entry name" value="Sm_dom_euk/arc"/>
</dbReference>
<organism evidence="15 16">
    <name type="scientific">[Candida] anglica</name>
    <dbReference type="NCBI Taxonomy" id="148631"/>
    <lineage>
        <taxon>Eukaryota</taxon>
        <taxon>Fungi</taxon>
        <taxon>Dikarya</taxon>
        <taxon>Ascomycota</taxon>
        <taxon>Saccharomycotina</taxon>
        <taxon>Pichiomycetes</taxon>
        <taxon>Debaryomycetaceae</taxon>
        <taxon>Kurtzmaniella</taxon>
    </lineage>
</organism>
<dbReference type="Pfam" id="PF01423">
    <property type="entry name" value="LSM"/>
    <property type="match status" value="1"/>
</dbReference>
<keyword evidence="6 13" id="KW-0507">mRNA processing</keyword>
<dbReference type="EMBL" id="OZ004256">
    <property type="protein sequence ID" value="CAK7904112.1"/>
    <property type="molecule type" value="Genomic_DNA"/>
</dbReference>
<keyword evidence="16" id="KW-1185">Reference proteome</keyword>
<evidence type="ECO:0000259" key="14">
    <source>
        <dbReference type="PROSITE" id="PS52002"/>
    </source>
</evidence>
<protein>
    <submittedName>
        <fullName evidence="15">U6 snRNA-associated Sm-like protein LSm6</fullName>
    </submittedName>
</protein>
<keyword evidence="11 13" id="KW-0539">Nucleus</keyword>
<accession>A0ABP0EAV7</accession>
<evidence type="ECO:0000256" key="11">
    <source>
        <dbReference type="ARBA" id="ARBA00023242"/>
    </source>
</evidence>
<evidence type="ECO:0000256" key="3">
    <source>
        <dbReference type="ARBA" id="ARBA00007927"/>
    </source>
</evidence>
<keyword evidence="8 13" id="KW-0747">Spliceosome</keyword>
<dbReference type="SUPFAM" id="SSF50182">
    <property type="entry name" value="Sm-like ribonucleoproteins"/>
    <property type="match status" value="1"/>
</dbReference>
<dbReference type="PIRSF" id="PIRSF006609">
    <property type="entry name" value="snRNP_SmF"/>
    <property type="match status" value="1"/>
</dbReference>
<sequence length="82" mass="8974">MSATSESVIKTDPSKFLSNIIGSTVSVKLHNGVEYLGNLQSIDGYMNIVLDETKEFVGGKPSNKNYGDVFIRGNNVLYISEE</sequence>
<evidence type="ECO:0000256" key="2">
    <source>
        <dbReference type="ARBA" id="ARBA00004496"/>
    </source>
</evidence>
<evidence type="ECO:0000256" key="5">
    <source>
        <dbReference type="ARBA" id="ARBA00022552"/>
    </source>
</evidence>
<dbReference type="InterPro" id="IPR010920">
    <property type="entry name" value="LSM_dom_sf"/>
</dbReference>
<keyword evidence="9 13" id="KW-0694">RNA-binding</keyword>
<dbReference type="InterPro" id="IPR016487">
    <property type="entry name" value="Lsm6/sSmF"/>
</dbReference>
<gene>
    <name evidence="15" type="primary">LSM6</name>
    <name evidence="15" type="ORF">CAAN4_D07822</name>
</gene>
<dbReference type="PANTHER" id="PTHR11021">
    <property type="entry name" value="SMALL NUCLEAR RIBONUCLEOPROTEIN F SNRNP-F"/>
    <property type="match status" value="1"/>
</dbReference>
<name>A0ABP0EAV7_9ASCO</name>
<evidence type="ECO:0000256" key="8">
    <source>
        <dbReference type="ARBA" id="ARBA00022728"/>
    </source>
</evidence>
<keyword evidence="7" id="KW-0819">tRNA processing</keyword>